<keyword evidence="1" id="KW-0456">Lyase</keyword>
<dbReference type="AlphaFoldDB" id="A0A1T4WRJ4"/>
<dbReference type="FunFam" id="3.10.129.10:FF:000042">
    <property type="entry name" value="MaoC domain protein dehydratase"/>
    <property type="match status" value="1"/>
</dbReference>
<evidence type="ECO:0000313" key="4">
    <source>
        <dbReference type="Proteomes" id="UP000190460"/>
    </source>
</evidence>
<organism evidence="3 4">
    <name type="scientific">Thiothrix eikelboomii</name>
    <dbReference type="NCBI Taxonomy" id="92487"/>
    <lineage>
        <taxon>Bacteria</taxon>
        <taxon>Pseudomonadati</taxon>
        <taxon>Pseudomonadota</taxon>
        <taxon>Gammaproteobacteria</taxon>
        <taxon>Thiotrichales</taxon>
        <taxon>Thiotrichaceae</taxon>
        <taxon>Thiothrix</taxon>
    </lineage>
</organism>
<keyword evidence="4" id="KW-1185">Reference proteome</keyword>
<dbReference type="Pfam" id="PF01575">
    <property type="entry name" value="MaoC_dehydratas"/>
    <property type="match status" value="1"/>
</dbReference>
<dbReference type="EMBL" id="FUYB01000008">
    <property type="protein sequence ID" value="SKA79241.1"/>
    <property type="molecule type" value="Genomic_DNA"/>
</dbReference>
<dbReference type="GO" id="GO:0006633">
    <property type="term" value="P:fatty acid biosynthetic process"/>
    <property type="evidence" value="ECO:0007669"/>
    <property type="project" value="TreeGrafter"/>
</dbReference>
<dbReference type="CDD" id="cd03449">
    <property type="entry name" value="R_hydratase"/>
    <property type="match status" value="1"/>
</dbReference>
<proteinExistence type="predicted"/>
<dbReference type="PANTHER" id="PTHR43437:SF3">
    <property type="entry name" value="HYDROXYACYL-THIOESTER DEHYDRATASE TYPE 2, MITOCHONDRIAL"/>
    <property type="match status" value="1"/>
</dbReference>
<dbReference type="RefSeq" id="WP_078922429.1">
    <property type="nucleotide sequence ID" value="NZ_FUYB01000008.1"/>
</dbReference>
<evidence type="ECO:0000256" key="1">
    <source>
        <dbReference type="ARBA" id="ARBA00023239"/>
    </source>
</evidence>
<reference evidence="4" key="1">
    <citation type="submission" date="2017-02" db="EMBL/GenBank/DDBJ databases">
        <authorList>
            <person name="Varghese N."/>
            <person name="Submissions S."/>
        </authorList>
    </citation>
    <scope>NUCLEOTIDE SEQUENCE [LARGE SCALE GENOMIC DNA]</scope>
    <source>
        <strain evidence="4">ATCC 49788</strain>
    </source>
</reference>
<name>A0A1T4WRJ4_9GAMM</name>
<evidence type="ECO:0000313" key="3">
    <source>
        <dbReference type="EMBL" id="SKA79241.1"/>
    </source>
</evidence>
<dbReference type="SUPFAM" id="SSF54637">
    <property type="entry name" value="Thioesterase/thiol ester dehydrase-isomerase"/>
    <property type="match status" value="1"/>
</dbReference>
<evidence type="ECO:0000259" key="2">
    <source>
        <dbReference type="Pfam" id="PF01575"/>
    </source>
</evidence>
<gene>
    <name evidence="3" type="ORF">SAMN02745130_01959</name>
</gene>
<dbReference type="GO" id="GO:0019171">
    <property type="term" value="F:(3R)-hydroxyacyl-[acyl-carrier-protein] dehydratase activity"/>
    <property type="evidence" value="ECO:0007669"/>
    <property type="project" value="TreeGrafter"/>
</dbReference>
<dbReference type="InterPro" id="IPR002539">
    <property type="entry name" value="MaoC-like_dom"/>
</dbReference>
<dbReference type="Gene3D" id="3.10.129.10">
    <property type="entry name" value="Hotdog Thioesterase"/>
    <property type="match status" value="1"/>
</dbReference>
<dbReference type="OrthoDB" id="9774179at2"/>
<protein>
    <submittedName>
        <fullName evidence="3">3-hydroxybutyryl-CoA dehydratase</fullName>
    </submittedName>
</protein>
<dbReference type="Proteomes" id="UP000190460">
    <property type="component" value="Unassembled WGS sequence"/>
</dbReference>
<dbReference type="InterPro" id="IPR029069">
    <property type="entry name" value="HotDog_dom_sf"/>
</dbReference>
<accession>A0A1T4WRJ4</accession>
<feature type="domain" description="MaoC-like" evidence="2">
    <location>
        <begin position="11"/>
        <end position="115"/>
    </location>
</feature>
<sequence length="137" mass="14900">MGKMIQVGDQASRQRRFTEVDVQQFADLTGDHNPVHLDAEFAASTQFKAQIVHGMLVGSLFTGILGEDLPGSGAIYMSQNLSFKAPVYLNQTVTATVEVTQIREGKGIVSLDTYVTDQEGKVLVKGDAVLFVPWLKA</sequence>
<dbReference type="PANTHER" id="PTHR43437">
    <property type="entry name" value="HYDROXYACYL-THIOESTER DEHYDRATASE TYPE 2, MITOCHONDRIAL-RELATED"/>
    <property type="match status" value="1"/>
</dbReference>
<dbReference type="STRING" id="92487.SAMN02745130_01959"/>
<dbReference type="InterPro" id="IPR050965">
    <property type="entry name" value="UPF0336/Enoyl-CoA_hydratase"/>
</dbReference>